<dbReference type="RefSeq" id="YP_010111121.1">
    <property type="nucleotide sequence ID" value="NC_055878.1"/>
</dbReference>
<accession>A0A7M1RWZ8</accession>
<organism evidence="1 2">
    <name type="scientific">uncultured phage cr108_1</name>
    <dbReference type="NCBI Taxonomy" id="2772069"/>
    <lineage>
        <taxon>Viruses</taxon>
        <taxon>Duplodnaviria</taxon>
        <taxon>Heunggongvirae</taxon>
        <taxon>Uroviricota</taxon>
        <taxon>Caudoviricetes</taxon>
        <taxon>Crassvirales</taxon>
        <taxon>Steigviridae</taxon>
        <taxon>Asinivirinae</taxon>
        <taxon>Pipoluvirus</taxon>
        <taxon>Pipoluvirus rarus</taxon>
    </lineage>
</organism>
<dbReference type="GeneID" id="65129455"/>
<sequence length="586" mass="63842">MANVFKDISQFTLKSAATGSEEFQVSATEKVTAQQIANKVQLSNVIMSGFSALRFTGIEKIKDNNSLLGAVAILYDLMAKGNIKLVSNGSTEYGLVSMGNVNSTNHGFGWLLSISEKAIYIKNDFTSPNPSTLNNIQWVNAIKTGEKVSLDGGIKTVEITDFAIPGLNITKDGESFLFYANDASNIPNSNHGATSFVGVAIASPIFITGDQRLLYYMMIDTARGMFYTGCANLEDYVVAWNDTPVTRLGQAVQVTAFTEGALSSLLHTFKAGDFIPFYTGNVTASTANQFPESGAFNGFISMGSNEGDYFQIFAFKSGSPNAYMGACIGSTTQWTKASRGLNVYTISESESRNQKIDASRVEELKKSELVLFPNEVGYTPYFKVSVDNSKAYFITGIIPINSQDQPGLNNGEEPPFEQLQTVMIEVDLTTYDITIQPYPVVKKEWLQLSAGGSSAVEKLSTWLEQGTEVAPHINISLGEVQVPLNRALKESDILRIDFMRRSEASTFYMQGVAIVHVGAVDNSIQGYAAALDEQYVDYGTGEFAALAFNPSTKLIGHNYFNLHIDTNGSAPQDDYYIMGVYNISGK</sequence>
<evidence type="ECO:0000313" key="1">
    <source>
        <dbReference type="EMBL" id="QOR58963.1"/>
    </source>
</evidence>
<dbReference type="EMBL" id="MT774385">
    <property type="protein sequence ID" value="QOR58963.1"/>
    <property type="molecule type" value="Genomic_DNA"/>
</dbReference>
<evidence type="ECO:0000313" key="2">
    <source>
        <dbReference type="Proteomes" id="UP000594030"/>
    </source>
</evidence>
<dbReference type="KEGG" id="vg:65129455"/>
<protein>
    <submittedName>
        <fullName evidence="1">Uncharacterized protein</fullName>
    </submittedName>
</protein>
<proteinExistence type="predicted"/>
<name>A0A7M1RWZ8_9CAUD</name>
<reference evidence="1 2" key="1">
    <citation type="submission" date="2020-07" db="EMBL/GenBank/DDBJ databases">
        <title>Taxonomic proposal: Crassvirales, a new order of highly abundant and diverse bacterial viruses.</title>
        <authorList>
            <person name="Shkoporov A.N."/>
            <person name="Stockdale S.R."/>
            <person name="Guerin E."/>
            <person name="Ross R.P."/>
            <person name="Hill C."/>
        </authorList>
    </citation>
    <scope>NUCLEOTIDE SEQUENCE [LARGE SCALE GENOMIC DNA]</scope>
</reference>
<dbReference type="Proteomes" id="UP000594030">
    <property type="component" value="Segment"/>
</dbReference>
<keyword evidence="2" id="KW-1185">Reference proteome</keyword>